<sequence>MVVTMNLIQFAKQRPHLLCC</sequence>
<evidence type="ECO:0000313" key="1">
    <source>
        <dbReference type="EMBL" id="MBX07930.1"/>
    </source>
</evidence>
<name>A0A2P2KQC9_RHIMU</name>
<organism evidence="1">
    <name type="scientific">Rhizophora mucronata</name>
    <name type="common">Asiatic mangrove</name>
    <dbReference type="NCBI Taxonomy" id="61149"/>
    <lineage>
        <taxon>Eukaryota</taxon>
        <taxon>Viridiplantae</taxon>
        <taxon>Streptophyta</taxon>
        <taxon>Embryophyta</taxon>
        <taxon>Tracheophyta</taxon>
        <taxon>Spermatophyta</taxon>
        <taxon>Magnoliopsida</taxon>
        <taxon>eudicotyledons</taxon>
        <taxon>Gunneridae</taxon>
        <taxon>Pentapetalae</taxon>
        <taxon>rosids</taxon>
        <taxon>fabids</taxon>
        <taxon>Malpighiales</taxon>
        <taxon>Rhizophoraceae</taxon>
        <taxon>Rhizophora</taxon>
    </lineage>
</organism>
<proteinExistence type="predicted"/>
<reference evidence="1" key="1">
    <citation type="submission" date="2018-02" db="EMBL/GenBank/DDBJ databases">
        <title>Rhizophora mucronata_Transcriptome.</title>
        <authorList>
            <person name="Meera S.P."/>
            <person name="Sreeshan A."/>
            <person name="Augustine A."/>
        </authorList>
    </citation>
    <scope>NUCLEOTIDE SEQUENCE</scope>
    <source>
        <tissue evidence="1">Leaf</tissue>
    </source>
</reference>
<protein>
    <submittedName>
        <fullName evidence="1">Uncharacterized protein MANES_18G005400</fullName>
    </submittedName>
</protein>
<dbReference type="EMBL" id="GGEC01027446">
    <property type="protein sequence ID" value="MBX07930.1"/>
    <property type="molecule type" value="Transcribed_RNA"/>
</dbReference>
<dbReference type="AlphaFoldDB" id="A0A2P2KQC9"/>
<accession>A0A2P2KQC9</accession>